<dbReference type="PANTHER" id="PTHR40788:SF1">
    <property type="entry name" value="IPA PROTEIN"/>
    <property type="match status" value="1"/>
</dbReference>
<gene>
    <name evidence="2" type="ORF">BD289DRAFT_365356</name>
</gene>
<dbReference type="InParanoid" id="A0A2T3AC93"/>
<reference evidence="2 3" key="1">
    <citation type="journal article" date="2018" name="Mycol. Prog.">
        <title>Coniella lustricola, a new species from submerged detritus.</title>
        <authorList>
            <person name="Raudabaugh D.B."/>
            <person name="Iturriaga T."/>
            <person name="Carver A."/>
            <person name="Mondo S."/>
            <person name="Pangilinan J."/>
            <person name="Lipzen A."/>
            <person name="He G."/>
            <person name="Amirebrahimi M."/>
            <person name="Grigoriev I.V."/>
            <person name="Miller A.N."/>
        </authorList>
    </citation>
    <scope>NUCLEOTIDE SEQUENCE [LARGE SCALE GENOMIC DNA]</scope>
    <source>
        <strain evidence="2 3">B22-T-1</strain>
    </source>
</reference>
<organism evidence="2 3">
    <name type="scientific">Coniella lustricola</name>
    <dbReference type="NCBI Taxonomy" id="2025994"/>
    <lineage>
        <taxon>Eukaryota</taxon>
        <taxon>Fungi</taxon>
        <taxon>Dikarya</taxon>
        <taxon>Ascomycota</taxon>
        <taxon>Pezizomycotina</taxon>
        <taxon>Sordariomycetes</taxon>
        <taxon>Sordariomycetidae</taxon>
        <taxon>Diaporthales</taxon>
        <taxon>Schizoparmaceae</taxon>
        <taxon>Coniella</taxon>
    </lineage>
</organism>
<dbReference type="STRING" id="2025994.A0A2T3AC93"/>
<dbReference type="PANTHER" id="PTHR40788">
    <property type="entry name" value="CLR5 DOMAIN-CONTAINING PROTEIN-RELATED"/>
    <property type="match status" value="1"/>
</dbReference>
<dbReference type="OrthoDB" id="2922289at2759"/>
<feature type="region of interest" description="Disordered" evidence="1">
    <location>
        <begin position="560"/>
        <end position="588"/>
    </location>
</feature>
<feature type="compositionally biased region" description="Basic and acidic residues" evidence="1">
    <location>
        <begin position="571"/>
        <end position="586"/>
    </location>
</feature>
<proteinExistence type="predicted"/>
<protein>
    <submittedName>
        <fullName evidence="2">Ipa protein</fullName>
    </submittedName>
</protein>
<keyword evidence="3" id="KW-1185">Reference proteome</keyword>
<dbReference type="EMBL" id="KZ678414">
    <property type="protein sequence ID" value="PSR90863.1"/>
    <property type="molecule type" value="Genomic_DNA"/>
</dbReference>
<dbReference type="AlphaFoldDB" id="A0A2T3AC93"/>
<evidence type="ECO:0000313" key="3">
    <source>
        <dbReference type="Proteomes" id="UP000241462"/>
    </source>
</evidence>
<dbReference type="Proteomes" id="UP000241462">
    <property type="component" value="Unassembled WGS sequence"/>
</dbReference>
<accession>A0A2T3AC93</accession>
<evidence type="ECO:0000256" key="1">
    <source>
        <dbReference type="SAM" id="MobiDB-lite"/>
    </source>
</evidence>
<evidence type="ECO:0000313" key="2">
    <source>
        <dbReference type="EMBL" id="PSR90863.1"/>
    </source>
</evidence>
<name>A0A2T3AC93_9PEZI</name>
<feature type="compositionally biased region" description="Polar residues" evidence="1">
    <location>
        <begin position="560"/>
        <end position="569"/>
    </location>
</feature>
<sequence>MEEPSTGSVLRELSSDLKRKYALHAAAIERAWRSFDKGQRAKCLKAGAAEGVVLKHSLDTSLGNVYKFAPELNLRDITSEPEFLLQLLKRRATKSLLEQYYDGREDGTRGDASFIREMMHKRNLQHAEPFKNCYTMFIDENEYGKSYRIKSNHDEVMADFAPFMQRGAMVPQSTGELILMRQSCLLQSLNILIEDILEESETRDRRKRSKKSEKAVTQAISKLTFREAPAKLTFPDLVASAQDQNADLEDYIGLLSTEPVVLSHAVNSWFFSQPELIADEKGRSLPVHTDKYVSAAFFNAMHMAIKGAAIWNYLERLLELLQTQNLNRGLRAVVLQELSNTCATEYGRVQAVFKRYVQRGIGSKRFKRISNQTDPVGNPRVTMKGNPEPLLRDDPQLHYLLCLCLPTTNALRATDYMKKLNDLHRAHPLEREKMDDMEIDSLADLAVIVAFVQDLAQVVSMPSVSRTKGQTFVSRLQVLEAELNLLSKQIDMREFVIPIDNLLEPGRAEAALKALDQFIVEKAGTKMGLLYQDLVEDCFSEIQQQHEKVQAELKQDSKVATVSPSLQDDQQPEKRLELRKSKEKTRPAHSSIYEFTNREESSCCKQPTPSTETYQVNLATAEVFTTMFTKAVSRGAVNWTAFEAAMTDLGFSIIPKFGSVFTFFPPETWNVQRSFTVHRPHGPKIEGHVLLRFARRLRRVYGWSEQSFEAV</sequence>